<evidence type="ECO:0000313" key="7">
    <source>
        <dbReference type="Proteomes" id="UP000325291"/>
    </source>
</evidence>
<dbReference type="GO" id="GO:0006865">
    <property type="term" value="P:amino acid transport"/>
    <property type="evidence" value="ECO:0007669"/>
    <property type="project" value="UniProtKB-KW"/>
</dbReference>
<dbReference type="InterPro" id="IPR028082">
    <property type="entry name" value="Peripla_BP_I"/>
</dbReference>
<keyword evidence="7" id="KW-1185">Reference proteome</keyword>
<feature type="region of interest" description="Disordered" evidence="4">
    <location>
        <begin position="1"/>
        <end position="24"/>
    </location>
</feature>
<evidence type="ECO:0000259" key="5">
    <source>
        <dbReference type="Pfam" id="PF13458"/>
    </source>
</evidence>
<dbReference type="CDD" id="cd06339">
    <property type="entry name" value="PBP1_YraM_LppC_lipoprotein-like"/>
    <property type="match status" value="1"/>
</dbReference>
<keyword evidence="3" id="KW-0813">Transport</keyword>
<dbReference type="AlphaFoldDB" id="A0A5A9ZGI0"/>
<evidence type="ECO:0000256" key="4">
    <source>
        <dbReference type="SAM" id="MobiDB-lite"/>
    </source>
</evidence>
<organism evidence="6 7">
    <name type="scientific">Aquicoccus porphyridii</name>
    <dbReference type="NCBI Taxonomy" id="1852029"/>
    <lineage>
        <taxon>Bacteria</taxon>
        <taxon>Pseudomonadati</taxon>
        <taxon>Pseudomonadota</taxon>
        <taxon>Alphaproteobacteria</taxon>
        <taxon>Rhodobacterales</taxon>
        <taxon>Paracoccaceae</taxon>
        <taxon>Aquicoccus</taxon>
    </lineage>
</organism>
<proteinExistence type="inferred from homology"/>
<sequence length="377" mass="38261">MREGSHMSQPLPTPRIRDGETASGMSRRRILTGLSCASLVSLVPGCGQISLPFGGEARGAGRSEKSALLLPLSGASAPLGQRLQIAATLGGGPGIGIDIIDSGSTPETAVAAAKRAVDGGARMIVGPVFSAQAQAVADAVRVPVVTLSNDESLAGGGTYVLGVTPTQSTRAILSIAAQRNLRNVAVVVPPGAFGERSAAAAESVGRTLGLSMRPALVKSNADGLLDALRAGGQLPDAVYLPAADGTLLPFAQALRGQGMQLLGSTQWSALDLSDRPAFRGAWYAAPDPLRFAAFDEAYTQAAGSAGGIISGLAFDGVELLRVLGQTGQLSAKGLTRQEGFTGVVGPYRFLKSGLCERGLGVVSIADGEFNLIGSTSV</sequence>
<dbReference type="Gene3D" id="3.40.50.2300">
    <property type="match status" value="2"/>
</dbReference>
<dbReference type="Proteomes" id="UP000325291">
    <property type="component" value="Unassembled WGS sequence"/>
</dbReference>
<comment type="caution">
    <text evidence="6">The sequence shown here is derived from an EMBL/GenBank/DDBJ whole genome shotgun (WGS) entry which is preliminary data.</text>
</comment>
<feature type="compositionally biased region" description="Polar residues" evidence="4">
    <location>
        <begin position="1"/>
        <end position="10"/>
    </location>
</feature>
<dbReference type="Pfam" id="PF13458">
    <property type="entry name" value="Peripla_BP_6"/>
    <property type="match status" value="1"/>
</dbReference>
<evidence type="ECO:0000256" key="2">
    <source>
        <dbReference type="ARBA" id="ARBA00022729"/>
    </source>
</evidence>
<protein>
    <submittedName>
        <fullName evidence="6">ABC transporter substrate-binding protein</fullName>
    </submittedName>
</protein>
<reference evidence="6 7" key="1">
    <citation type="submission" date="2019-07" db="EMBL/GenBank/DDBJ databases">
        <title>Aquicoccus porphyridii gen. nov., sp. nov., isolated from a small marine red alga, Porphyridium marinum.</title>
        <authorList>
            <person name="Liu L."/>
        </authorList>
    </citation>
    <scope>NUCLEOTIDE SEQUENCE [LARGE SCALE GENOMIC DNA]</scope>
    <source>
        <strain evidence="6 7">L1 8-17</strain>
    </source>
</reference>
<dbReference type="PANTHER" id="PTHR30483:SF6">
    <property type="entry name" value="PERIPLASMIC BINDING PROTEIN OF ABC TRANSPORTER FOR NATURAL AMINO ACIDS"/>
    <property type="match status" value="1"/>
</dbReference>
<dbReference type="SUPFAM" id="SSF53822">
    <property type="entry name" value="Periplasmic binding protein-like I"/>
    <property type="match status" value="1"/>
</dbReference>
<evidence type="ECO:0000256" key="3">
    <source>
        <dbReference type="ARBA" id="ARBA00022970"/>
    </source>
</evidence>
<comment type="similarity">
    <text evidence="1">Belongs to the leucine-binding protein family.</text>
</comment>
<feature type="domain" description="Leucine-binding protein" evidence="5">
    <location>
        <begin position="68"/>
        <end position="335"/>
    </location>
</feature>
<evidence type="ECO:0000313" key="6">
    <source>
        <dbReference type="EMBL" id="KAA0916353.1"/>
    </source>
</evidence>
<dbReference type="InterPro" id="IPR051010">
    <property type="entry name" value="BCAA_transport"/>
</dbReference>
<dbReference type="EMBL" id="VINQ01000005">
    <property type="protein sequence ID" value="KAA0916353.1"/>
    <property type="molecule type" value="Genomic_DNA"/>
</dbReference>
<dbReference type="InterPro" id="IPR028081">
    <property type="entry name" value="Leu-bd"/>
</dbReference>
<name>A0A5A9ZGI0_9RHOB</name>
<gene>
    <name evidence="6" type="ORF">FLO80_09600</name>
</gene>
<dbReference type="PANTHER" id="PTHR30483">
    <property type="entry name" value="LEUCINE-SPECIFIC-BINDING PROTEIN"/>
    <property type="match status" value="1"/>
</dbReference>
<evidence type="ECO:0000256" key="1">
    <source>
        <dbReference type="ARBA" id="ARBA00010062"/>
    </source>
</evidence>
<keyword evidence="2" id="KW-0732">Signal</keyword>
<keyword evidence="3" id="KW-0029">Amino-acid transport</keyword>
<accession>A0A5A9ZGI0</accession>